<dbReference type="AlphaFoldDB" id="A0D4P7"/>
<dbReference type="OMA" id="ICRMLFI"/>
<sequence length="55" mass="6349">MNNCLLTPKTKKLSCPEAPKKQLKFTRIDDQSIRSICRMLFIDQPNPEITITQTV</sequence>
<gene>
    <name evidence="1" type="ORF">GSPATT00013461001</name>
</gene>
<dbReference type="InParanoid" id="A0D4P7"/>
<evidence type="ECO:0000313" key="2">
    <source>
        <dbReference type="Proteomes" id="UP000000600"/>
    </source>
</evidence>
<dbReference type="HOGENOM" id="CLU_3036520_0_0_1"/>
<proteinExistence type="predicted"/>
<reference evidence="1 2" key="1">
    <citation type="journal article" date="2006" name="Nature">
        <title>Global trends of whole-genome duplications revealed by the ciliate Paramecium tetraurelia.</title>
        <authorList>
            <consortium name="Genoscope"/>
            <person name="Aury J.-M."/>
            <person name="Jaillon O."/>
            <person name="Duret L."/>
            <person name="Noel B."/>
            <person name="Jubin C."/>
            <person name="Porcel B.M."/>
            <person name="Segurens B."/>
            <person name="Daubin V."/>
            <person name="Anthouard V."/>
            <person name="Aiach N."/>
            <person name="Arnaiz O."/>
            <person name="Billaut A."/>
            <person name="Beisson J."/>
            <person name="Blanc I."/>
            <person name="Bouhouche K."/>
            <person name="Camara F."/>
            <person name="Duharcourt S."/>
            <person name="Guigo R."/>
            <person name="Gogendeau D."/>
            <person name="Katinka M."/>
            <person name="Keller A.-M."/>
            <person name="Kissmehl R."/>
            <person name="Klotz C."/>
            <person name="Koll F."/>
            <person name="Le Moue A."/>
            <person name="Lepere C."/>
            <person name="Malinsky S."/>
            <person name="Nowacki M."/>
            <person name="Nowak J.K."/>
            <person name="Plattner H."/>
            <person name="Poulain J."/>
            <person name="Ruiz F."/>
            <person name="Serrano V."/>
            <person name="Zagulski M."/>
            <person name="Dessen P."/>
            <person name="Betermier M."/>
            <person name="Weissenbach J."/>
            <person name="Scarpelli C."/>
            <person name="Schachter V."/>
            <person name="Sperling L."/>
            <person name="Meyer E."/>
            <person name="Cohen J."/>
            <person name="Wincker P."/>
        </authorList>
    </citation>
    <scope>NUCLEOTIDE SEQUENCE [LARGE SCALE GENOMIC DNA]</scope>
    <source>
        <strain evidence="1 2">Stock d4-2</strain>
    </source>
</reference>
<dbReference type="GeneID" id="5031196"/>
<protein>
    <submittedName>
        <fullName evidence="1">Uncharacterized protein</fullName>
    </submittedName>
</protein>
<dbReference type="RefSeq" id="XP_001445411.1">
    <property type="nucleotide sequence ID" value="XM_001445374.1"/>
</dbReference>
<organism evidence="1 2">
    <name type="scientific">Paramecium tetraurelia</name>
    <dbReference type="NCBI Taxonomy" id="5888"/>
    <lineage>
        <taxon>Eukaryota</taxon>
        <taxon>Sar</taxon>
        <taxon>Alveolata</taxon>
        <taxon>Ciliophora</taxon>
        <taxon>Intramacronucleata</taxon>
        <taxon>Oligohymenophorea</taxon>
        <taxon>Peniculida</taxon>
        <taxon>Parameciidae</taxon>
        <taxon>Paramecium</taxon>
    </lineage>
</organism>
<name>A0D4P7_PARTE</name>
<dbReference type="Proteomes" id="UP000000600">
    <property type="component" value="Unassembled WGS sequence"/>
</dbReference>
<dbReference type="EMBL" id="CT868296">
    <property type="protein sequence ID" value="CAK78014.1"/>
    <property type="molecule type" value="Genomic_DNA"/>
</dbReference>
<accession>A0D4P7</accession>
<evidence type="ECO:0000313" key="1">
    <source>
        <dbReference type="EMBL" id="CAK78014.1"/>
    </source>
</evidence>
<dbReference type="OrthoDB" id="283627at2759"/>
<keyword evidence="2" id="KW-1185">Reference proteome</keyword>
<dbReference type="KEGG" id="ptm:GSPATT00013461001"/>